<dbReference type="PANTHER" id="PTHR35317">
    <property type="entry name" value="OS04G0629600 PROTEIN"/>
    <property type="match status" value="1"/>
</dbReference>
<dbReference type="PANTHER" id="PTHR35317:SF38">
    <property type="entry name" value="RNA-DIRECTED DNA POLYMERASE"/>
    <property type="match status" value="1"/>
</dbReference>
<reference evidence="5" key="2">
    <citation type="submission" date="2025-08" db="UniProtKB">
        <authorList>
            <consortium name="RefSeq"/>
        </authorList>
    </citation>
    <scope>IDENTIFICATION</scope>
    <source>
        <tissue evidence="5">Leaf</tissue>
    </source>
</reference>
<dbReference type="InterPro" id="IPR001878">
    <property type="entry name" value="Znf_CCHC"/>
</dbReference>
<dbReference type="RefSeq" id="XP_010419179.1">
    <property type="nucleotide sequence ID" value="XM_010420877.1"/>
</dbReference>
<protein>
    <submittedName>
        <fullName evidence="5">Uncharacterized protein LOC104704856</fullName>
    </submittedName>
</protein>
<dbReference type="Pfam" id="PF14223">
    <property type="entry name" value="Retrotran_gag_2"/>
    <property type="match status" value="1"/>
</dbReference>
<dbReference type="SUPFAM" id="SSF57756">
    <property type="entry name" value="Retrovirus zinc finger-like domains"/>
    <property type="match status" value="1"/>
</dbReference>
<dbReference type="GeneID" id="104704856"/>
<evidence type="ECO:0000313" key="4">
    <source>
        <dbReference type="Proteomes" id="UP000694864"/>
    </source>
</evidence>
<feature type="domain" description="CCHC-type" evidence="3">
    <location>
        <begin position="292"/>
        <end position="306"/>
    </location>
</feature>
<keyword evidence="1" id="KW-0479">Metal-binding</keyword>
<feature type="compositionally biased region" description="Basic and acidic residues" evidence="2">
    <location>
        <begin position="252"/>
        <end position="277"/>
    </location>
</feature>
<evidence type="ECO:0000259" key="3">
    <source>
        <dbReference type="PROSITE" id="PS50158"/>
    </source>
</evidence>
<evidence type="ECO:0000256" key="1">
    <source>
        <dbReference type="PROSITE-ProRule" id="PRU00047"/>
    </source>
</evidence>
<proteinExistence type="predicted"/>
<keyword evidence="4" id="KW-1185">Reference proteome</keyword>
<dbReference type="SMART" id="SM00343">
    <property type="entry name" value="ZnF_C2HC"/>
    <property type="match status" value="2"/>
</dbReference>
<feature type="region of interest" description="Disordered" evidence="2">
    <location>
        <begin position="252"/>
        <end position="282"/>
    </location>
</feature>
<dbReference type="Gene3D" id="4.10.60.10">
    <property type="entry name" value="Zinc finger, CCHC-type"/>
    <property type="match status" value="1"/>
</dbReference>
<sequence>MEPNTDGTGTSKNIMLDTKRYGYWKVRMTQLIRGQGDDAWTAVEEGWEPPFDTTEDGVKIPKPKARWTIDEKNLSKFNARGIFSGVDEDEFKLIQGCKSAKQAWDILQQSHEGTSSVKRTRLDMLATQFECLKMAPDETIVKFSSKLSAIANEAEVLGKTYKDRKLVKKLLRCLPAKFAAHKAVMRVAGNTESMTFGELVGLLKSEEMEADEDKAKLSKSIAFQADQKPDQFQEIKDSMSLLARNFGKALKKVERNNNRDTRRWSNSEGDKRGDRSSKPYADYSGKRKEIQCYECGGYGHIKPECPVTKRNELKCLECKGMGHTKFECPNKTKSKDKSLLSFSDSESDEEGEELLNFVAFTVSGDNVQIGDDSDSESDEEVNPKEEYIILYDSWVQLSKDKLKLIQEKLTLESKLELAYEDATEKVNHTPLKSNDQTTEGLLQKLSNLQEEYYKEKGRATVLEKELNEKHKQIRMLNSGTKDLDKILSMGRIDATHRGLGYQGNTGTSSDLTVQPVNFVSANHLEKEVDISTNLKKESSVTKRPEKRQNYPLKDYHRRVIRKSTYGCDHCGGKHPRGHCYSFRKKVNLLWNLNKCYLEPAKFCSVWISKKDLYSDLFTK</sequence>
<dbReference type="Proteomes" id="UP000694864">
    <property type="component" value="Chromosome 7"/>
</dbReference>
<reference evidence="4" key="1">
    <citation type="journal article" date="2014" name="Nat. Commun.">
        <title>The emerging biofuel crop Camelina sativa retains a highly undifferentiated hexaploid genome structure.</title>
        <authorList>
            <person name="Kagale S."/>
            <person name="Koh C."/>
            <person name="Nixon J."/>
            <person name="Bollina V."/>
            <person name="Clarke W.E."/>
            <person name="Tuteja R."/>
            <person name="Spillane C."/>
            <person name="Robinson S.J."/>
            <person name="Links M.G."/>
            <person name="Clarke C."/>
            <person name="Higgins E.E."/>
            <person name="Huebert T."/>
            <person name="Sharpe A.G."/>
            <person name="Parkin I.A."/>
        </authorList>
    </citation>
    <scope>NUCLEOTIDE SEQUENCE [LARGE SCALE GENOMIC DNA]</scope>
    <source>
        <strain evidence="4">cv. DH55</strain>
    </source>
</reference>
<dbReference type="PROSITE" id="PS50158">
    <property type="entry name" value="ZF_CCHC"/>
    <property type="match status" value="1"/>
</dbReference>
<gene>
    <name evidence="5" type="primary">LOC104704856</name>
</gene>
<keyword evidence="1" id="KW-0863">Zinc-finger</keyword>
<accession>A0ABM0T0Z7</accession>
<evidence type="ECO:0000256" key="2">
    <source>
        <dbReference type="SAM" id="MobiDB-lite"/>
    </source>
</evidence>
<evidence type="ECO:0000313" key="5">
    <source>
        <dbReference type="RefSeq" id="XP_010419179.1"/>
    </source>
</evidence>
<keyword evidence="1" id="KW-0862">Zinc</keyword>
<dbReference type="InterPro" id="IPR036875">
    <property type="entry name" value="Znf_CCHC_sf"/>
</dbReference>
<name>A0ABM0T0Z7_CAMSA</name>
<organism evidence="4 5">
    <name type="scientific">Camelina sativa</name>
    <name type="common">False flax</name>
    <name type="synonym">Myagrum sativum</name>
    <dbReference type="NCBI Taxonomy" id="90675"/>
    <lineage>
        <taxon>Eukaryota</taxon>
        <taxon>Viridiplantae</taxon>
        <taxon>Streptophyta</taxon>
        <taxon>Embryophyta</taxon>
        <taxon>Tracheophyta</taxon>
        <taxon>Spermatophyta</taxon>
        <taxon>Magnoliopsida</taxon>
        <taxon>eudicotyledons</taxon>
        <taxon>Gunneridae</taxon>
        <taxon>Pentapetalae</taxon>
        <taxon>rosids</taxon>
        <taxon>malvids</taxon>
        <taxon>Brassicales</taxon>
        <taxon>Brassicaceae</taxon>
        <taxon>Camelineae</taxon>
        <taxon>Camelina</taxon>
    </lineage>
</organism>